<dbReference type="SMART" id="SM00028">
    <property type="entry name" value="TPR"/>
    <property type="match status" value="3"/>
</dbReference>
<evidence type="ECO:0000256" key="3">
    <source>
        <dbReference type="ARBA" id="ARBA00022801"/>
    </source>
</evidence>
<dbReference type="GO" id="GO:0046872">
    <property type="term" value="F:metal ion binding"/>
    <property type="evidence" value="ECO:0007669"/>
    <property type="project" value="UniProtKB-KW"/>
</dbReference>
<evidence type="ECO:0000313" key="7">
    <source>
        <dbReference type="EMBL" id="KAJ1645000.1"/>
    </source>
</evidence>
<organism evidence="7 8">
    <name type="scientific">Coemansia asiatica</name>
    <dbReference type="NCBI Taxonomy" id="1052880"/>
    <lineage>
        <taxon>Eukaryota</taxon>
        <taxon>Fungi</taxon>
        <taxon>Fungi incertae sedis</taxon>
        <taxon>Zoopagomycota</taxon>
        <taxon>Kickxellomycotina</taxon>
        <taxon>Kickxellomycetes</taxon>
        <taxon>Kickxellales</taxon>
        <taxon>Kickxellaceae</taxon>
        <taxon>Coemansia</taxon>
    </lineage>
</organism>
<evidence type="ECO:0000256" key="5">
    <source>
        <dbReference type="SAM" id="MobiDB-lite"/>
    </source>
</evidence>
<comment type="caution">
    <text evidence="7">The sequence shown here is derived from an EMBL/GenBank/DDBJ whole genome shotgun (WGS) entry which is preliminary data.</text>
</comment>
<evidence type="ECO:0000313" key="8">
    <source>
        <dbReference type="Proteomes" id="UP001145021"/>
    </source>
</evidence>
<keyword evidence="8" id="KW-1185">Reference proteome</keyword>
<dbReference type="InterPro" id="IPR036866">
    <property type="entry name" value="RibonucZ/Hydroxyglut_hydro"/>
</dbReference>
<dbReference type="InterPro" id="IPR001279">
    <property type="entry name" value="Metallo-B-lactamas"/>
</dbReference>
<evidence type="ECO:0000259" key="6">
    <source>
        <dbReference type="SMART" id="SM00849"/>
    </source>
</evidence>
<evidence type="ECO:0000256" key="1">
    <source>
        <dbReference type="ARBA" id="ARBA00001947"/>
    </source>
</evidence>
<dbReference type="Proteomes" id="UP001145021">
    <property type="component" value="Unassembled WGS sequence"/>
</dbReference>
<dbReference type="EMBL" id="JANBOH010000130">
    <property type="protein sequence ID" value="KAJ1645000.1"/>
    <property type="molecule type" value="Genomic_DNA"/>
</dbReference>
<reference evidence="7" key="1">
    <citation type="submission" date="2022-07" db="EMBL/GenBank/DDBJ databases">
        <title>Phylogenomic reconstructions and comparative analyses of Kickxellomycotina fungi.</title>
        <authorList>
            <person name="Reynolds N.K."/>
            <person name="Stajich J.E."/>
            <person name="Barry K."/>
            <person name="Grigoriev I.V."/>
            <person name="Crous P."/>
            <person name="Smith M.E."/>
        </authorList>
    </citation>
    <scope>NUCLEOTIDE SEQUENCE</scope>
    <source>
        <strain evidence="7">NBRC 105413</strain>
    </source>
</reference>
<feature type="compositionally biased region" description="Low complexity" evidence="5">
    <location>
        <begin position="746"/>
        <end position="755"/>
    </location>
</feature>
<proteinExistence type="predicted"/>
<gene>
    <name evidence="7" type="ORF">LPJ64_003381</name>
</gene>
<feature type="region of interest" description="Disordered" evidence="5">
    <location>
        <begin position="578"/>
        <end position="620"/>
    </location>
</feature>
<feature type="compositionally biased region" description="Basic and acidic residues" evidence="5">
    <location>
        <begin position="1204"/>
        <end position="1221"/>
    </location>
</feature>
<feature type="region of interest" description="Disordered" evidence="5">
    <location>
        <begin position="1200"/>
        <end position="1231"/>
    </location>
</feature>
<dbReference type="PANTHER" id="PTHR46233">
    <property type="entry name" value="HYDROXYACYLGLUTATHIONE HYDROLASE GLOC"/>
    <property type="match status" value="1"/>
</dbReference>
<feature type="region of interest" description="Disordered" evidence="5">
    <location>
        <begin position="834"/>
        <end position="853"/>
    </location>
</feature>
<feature type="region of interest" description="Disordered" evidence="5">
    <location>
        <begin position="78"/>
        <end position="105"/>
    </location>
</feature>
<dbReference type="SUPFAM" id="SSF56281">
    <property type="entry name" value="Metallo-hydrolase/oxidoreductase"/>
    <property type="match status" value="1"/>
</dbReference>
<dbReference type="SUPFAM" id="SSF48452">
    <property type="entry name" value="TPR-like"/>
    <property type="match status" value="1"/>
</dbReference>
<dbReference type="Pfam" id="PF00753">
    <property type="entry name" value="Lactamase_B"/>
    <property type="match status" value="1"/>
</dbReference>
<sequence length="1231" mass="132901">MNPAYSLSSSALDTMSCGGRWSNRRRGLSDICCVSSLGGDTSAGIRARSSSESHVSSADSICSIETEFLPRMSGTIGRPLATGQSTGAGTGTGTGTGRGRGAKFRRSLRSLKNRLPLSARSEEFETAVLPRNLRPSSLFHLKVRYDMDREDAPDDVDFVSPADEEEIDDVPEDMGNDEEQKFSFSPSLASLARMRTLKQKHKHTHTSTMPNACDATGAVPPNTAPAGTFNFNQQVTNNGWATKQALLLSYDMGNQEGGLRSIQTALEDINNSALNCCCCNNRRTIYGAISNSSRSSGGSRGLLSPLHSMMPTFTGSAHFVHTEAGPALDISSSMVPDVCPCHMGAAVVAKGESPASAMRIRLRPRAGLSASLVAVGGDNHQAFTATDNAANSANGANTRARDFGDSATCTAVTSRHSIQNLGHPEYLRISKSSSTPGIQRSESANTNHLLLSGIDTEFVPEQVFGRRPSSAHQPHSRTQQRAAEQGFEAMVDLKKIARKSMMAAYTGVSSFGAEDKRRATELAIEAIRDSLSPKSSDEDPLTNSDSMSFCTALSSLAEDRTASEESDDQWMESSNQAVEHEEEAVDTDVVARTSGKKSVPVNAMPLSPLAGGGGGGKQPGGATVKLGNVLSPQTPKSVPVVEQAKRARHPVYRFGALANETFESGRYQDAYDLYSWALLLLNPQEGVRSKDLLQRTDVRRELDRLGWRAVDVEADAARRREAGCMSPPTGLAMPEPVASPMSPVSQQQQQQQQHQYIQSKGDKKGWLPFSKPTGWWASSAKSRNKHKDKALPPPPLPVDVTSNSVVIDEPLPMNVAQTPSGRFEFSHALLEQVNREKKRQSRTGSEDASDAWAMAPGDERAEISALLYSNRSAAAYALGKYAAAASDAAQAIALRPQWGKGHFRRGEALLALGRIRESHASYRKAAGLEPQDMHVRVSCERARILAQNEAMGLRVVQLLAGRDFAVRPRGLHPIRAAVFRFAQGMQNFVYLVADAQTRKCVVVDACWDVDGILAAVERERLLLAAAVVTHGHFDHTGGMPPPPFASLRIRVGGVAELKRRMPHLPLLVHPLDIPEVIAANPQLQPRNFTPTPNGFSFRLGDRTDLRFMHTPGHTPGSQCLLVNGCRLFSGDTLFPGSCGRTDLKGGSLPDMLESLKSRLCAIPDSTIVYPGHEYGGEWTSIGREKKRGFLRVGARVPPVPSAAVEKHETDSPEKHEKHENTENAAPAVVAA</sequence>
<keyword evidence="4" id="KW-0862">Zinc</keyword>
<keyword evidence="3" id="KW-0378">Hydrolase</keyword>
<name>A0A9W7XL55_9FUNG</name>
<dbReference type="Gene3D" id="3.60.15.10">
    <property type="entry name" value="Ribonuclease Z/Hydroxyacylglutathione hydrolase-like"/>
    <property type="match status" value="1"/>
</dbReference>
<keyword evidence="2" id="KW-0479">Metal-binding</keyword>
<dbReference type="Gene3D" id="1.25.40.10">
    <property type="entry name" value="Tetratricopeptide repeat domain"/>
    <property type="match status" value="1"/>
</dbReference>
<dbReference type="InterPro" id="IPR011990">
    <property type="entry name" value="TPR-like_helical_dom_sf"/>
</dbReference>
<accession>A0A9W7XL55</accession>
<feature type="region of interest" description="Disordered" evidence="5">
    <location>
        <begin position="777"/>
        <end position="798"/>
    </location>
</feature>
<dbReference type="PANTHER" id="PTHR46233:SF3">
    <property type="entry name" value="HYDROXYACYLGLUTATHIONE HYDROLASE GLOC"/>
    <property type="match status" value="1"/>
</dbReference>
<dbReference type="GO" id="GO:0016787">
    <property type="term" value="F:hydrolase activity"/>
    <property type="evidence" value="ECO:0007669"/>
    <property type="project" value="UniProtKB-KW"/>
</dbReference>
<feature type="compositionally biased region" description="Gly residues" evidence="5">
    <location>
        <begin position="86"/>
        <end position="99"/>
    </location>
</feature>
<dbReference type="AlphaFoldDB" id="A0A9W7XL55"/>
<dbReference type="InterPro" id="IPR019734">
    <property type="entry name" value="TPR_rpt"/>
</dbReference>
<protein>
    <recommendedName>
        <fullName evidence="6">Metallo-beta-lactamase domain-containing protein</fullName>
    </recommendedName>
</protein>
<evidence type="ECO:0000256" key="2">
    <source>
        <dbReference type="ARBA" id="ARBA00022723"/>
    </source>
</evidence>
<comment type="cofactor">
    <cofactor evidence="1">
        <name>Zn(2+)</name>
        <dbReference type="ChEBI" id="CHEBI:29105"/>
    </cofactor>
</comment>
<evidence type="ECO:0000256" key="4">
    <source>
        <dbReference type="ARBA" id="ARBA00022833"/>
    </source>
</evidence>
<dbReference type="SMART" id="SM00849">
    <property type="entry name" value="Lactamase_B"/>
    <property type="match status" value="1"/>
</dbReference>
<feature type="domain" description="Metallo-beta-lactamase" evidence="6">
    <location>
        <begin position="986"/>
        <end position="1172"/>
    </location>
</feature>
<dbReference type="InterPro" id="IPR051453">
    <property type="entry name" value="MBL_Glyoxalase_II"/>
</dbReference>
<feature type="compositionally biased region" description="Gly residues" evidence="5">
    <location>
        <begin position="610"/>
        <end position="619"/>
    </location>
</feature>
<feature type="region of interest" description="Disordered" evidence="5">
    <location>
        <begin position="723"/>
        <end position="765"/>
    </location>
</feature>